<dbReference type="OrthoDB" id="7845843at2"/>
<protein>
    <submittedName>
        <fullName evidence="3">Ribonuclease HI</fullName>
    </submittedName>
</protein>
<reference evidence="2" key="1">
    <citation type="submission" date="2017-05" db="EMBL/GenBank/DDBJ databases">
        <title>The Genome Sequence of Enterococcus sp. 9E7_DIV0242.</title>
        <authorList>
            <consortium name="The Broad Institute Genomics Platform"/>
            <consortium name="The Broad Institute Genomic Center for Infectious Diseases"/>
            <person name="Earl A."/>
            <person name="Manson A."/>
            <person name="Schwartman J."/>
            <person name="Gilmore M."/>
            <person name="Abouelleil A."/>
            <person name="Cao P."/>
            <person name="Chapman S."/>
            <person name="Cusick C."/>
            <person name="Shea T."/>
            <person name="Young S."/>
            <person name="Neafsey D."/>
            <person name="Nusbaum C."/>
            <person name="Birren B."/>
        </authorList>
    </citation>
    <scope>NUCLEOTIDE SEQUENCE [LARGE SCALE GENOMIC DNA]</scope>
    <source>
        <strain evidence="2">9E7_DIV0242</strain>
    </source>
</reference>
<dbReference type="CDD" id="cd09279">
    <property type="entry name" value="RNase_HI_like"/>
    <property type="match status" value="1"/>
</dbReference>
<dbReference type="RefSeq" id="WP_086348067.1">
    <property type="nucleotide sequence ID" value="NZ_CP147247.1"/>
</dbReference>
<dbReference type="EMBL" id="CP147247">
    <property type="protein sequence ID" value="WYJ89249.1"/>
    <property type="molecule type" value="Genomic_DNA"/>
</dbReference>
<dbReference type="PROSITE" id="PS50879">
    <property type="entry name" value="RNASE_H_1"/>
    <property type="match status" value="1"/>
</dbReference>
<evidence type="ECO:0000313" key="3">
    <source>
        <dbReference type="EMBL" id="WYJ89249.1"/>
    </source>
</evidence>
<dbReference type="Pfam" id="PF13456">
    <property type="entry name" value="RVT_3"/>
    <property type="match status" value="1"/>
</dbReference>
<sequence length="141" mass="15949">MLRVYVDAATKGNPGPSGGGIVVTGMIEDTAIHEQLHFPLGNCSNHEAEFKILLTALDWLIEHSYTETTILIHSDSKVTVQTIDKNYTGNPTFQPYLSRFQELEKEFSMLLVQWIPESKNKGADNLARQALRKFLKDREKT</sequence>
<gene>
    <name evidence="3" type="ORF">A5888_000968</name>
    <name evidence="2" type="ORF">A5888_000979</name>
</gene>
<dbReference type="SUPFAM" id="SSF53098">
    <property type="entry name" value="Ribonuclease H-like"/>
    <property type="match status" value="1"/>
</dbReference>
<dbReference type="GO" id="GO:0004523">
    <property type="term" value="F:RNA-DNA hybrid ribonuclease activity"/>
    <property type="evidence" value="ECO:0007669"/>
    <property type="project" value="InterPro"/>
</dbReference>
<reference evidence="3" key="2">
    <citation type="submission" date="2017-05" db="EMBL/GenBank/DDBJ databases">
        <authorList>
            <consortium name="The Broad Institute Genomics Platform"/>
            <consortium name="The Broad Institute Genomic Center for Infectious Diseases"/>
            <person name="Earl A."/>
            <person name="Manson A."/>
            <person name="Schwartman J."/>
            <person name="Gilmore M."/>
            <person name="Abouelleil A."/>
            <person name="Cao P."/>
            <person name="Chapman S."/>
            <person name="Cusick C."/>
            <person name="Shea T."/>
            <person name="Young S."/>
            <person name="Neafsey D."/>
            <person name="Nusbaum C."/>
            <person name="Birren B."/>
        </authorList>
    </citation>
    <scope>NUCLEOTIDE SEQUENCE</scope>
    <source>
        <strain evidence="3">9E7_DIV0242</strain>
    </source>
</reference>
<dbReference type="InterPro" id="IPR002156">
    <property type="entry name" value="RNaseH_domain"/>
</dbReference>
<reference evidence="3" key="3">
    <citation type="submission" date="2024-03" db="EMBL/GenBank/DDBJ databases">
        <title>The Genome Sequence of Enterococcus sp. DIV0242b.</title>
        <authorList>
            <consortium name="The Broad Institute Genomics Platform"/>
            <consortium name="The Broad Institute Microbial Omics Core"/>
            <consortium name="The Broad Institute Genomic Center for Infectious Diseases"/>
            <person name="Earl A."/>
            <person name="Manson A."/>
            <person name="Gilmore M."/>
            <person name="Schwartman J."/>
            <person name="Shea T."/>
            <person name="Abouelleil A."/>
            <person name="Cao P."/>
            <person name="Chapman S."/>
            <person name="Cusick C."/>
            <person name="Young S."/>
            <person name="Neafsey D."/>
            <person name="Nusbaum C."/>
            <person name="Birren B."/>
        </authorList>
    </citation>
    <scope>NUCLEOTIDE SEQUENCE</scope>
    <source>
        <strain evidence="3">9E7_DIV0242</strain>
    </source>
</reference>
<dbReference type="InterPro" id="IPR012337">
    <property type="entry name" value="RNaseH-like_sf"/>
</dbReference>
<keyword evidence="4" id="KW-1185">Reference proteome</keyword>
<organism evidence="2">
    <name type="scientific">Candidatus Enterococcus clewellii</name>
    <dbReference type="NCBI Taxonomy" id="1834193"/>
    <lineage>
        <taxon>Bacteria</taxon>
        <taxon>Bacillati</taxon>
        <taxon>Bacillota</taxon>
        <taxon>Bacilli</taxon>
        <taxon>Lactobacillales</taxon>
        <taxon>Enterococcaceae</taxon>
        <taxon>Enterococcus</taxon>
    </lineage>
</organism>
<evidence type="ECO:0000313" key="2">
    <source>
        <dbReference type="EMBL" id="OTP19165.1"/>
    </source>
</evidence>
<evidence type="ECO:0000313" key="4">
    <source>
        <dbReference type="Proteomes" id="UP000195141"/>
    </source>
</evidence>
<dbReference type="Proteomes" id="UP000195141">
    <property type="component" value="Chromosome"/>
</dbReference>
<evidence type="ECO:0000259" key="1">
    <source>
        <dbReference type="PROSITE" id="PS50879"/>
    </source>
</evidence>
<dbReference type="EMBL" id="NGMM01000001">
    <property type="protein sequence ID" value="OTP19165.1"/>
    <property type="molecule type" value="Genomic_DNA"/>
</dbReference>
<name>A0A242KDB8_9ENTE</name>
<dbReference type="Gene3D" id="3.30.420.10">
    <property type="entry name" value="Ribonuclease H-like superfamily/Ribonuclease H"/>
    <property type="match status" value="1"/>
</dbReference>
<dbReference type="GO" id="GO:0003676">
    <property type="term" value="F:nucleic acid binding"/>
    <property type="evidence" value="ECO:0007669"/>
    <property type="project" value="InterPro"/>
</dbReference>
<proteinExistence type="predicted"/>
<dbReference type="InterPro" id="IPR036397">
    <property type="entry name" value="RNaseH_sf"/>
</dbReference>
<accession>A0A242KDB8</accession>
<feature type="domain" description="RNase H type-1" evidence="1">
    <location>
        <begin position="1"/>
        <end position="132"/>
    </location>
</feature>
<dbReference type="AlphaFoldDB" id="A0A242KDB8"/>